<keyword evidence="4 7" id="KW-0732">Signal</keyword>
<feature type="signal peptide" evidence="7">
    <location>
        <begin position="1"/>
        <end position="19"/>
    </location>
</feature>
<dbReference type="SUPFAM" id="SSF53649">
    <property type="entry name" value="Alkaline phosphatase-like"/>
    <property type="match status" value="1"/>
</dbReference>
<dbReference type="SUPFAM" id="SSF49899">
    <property type="entry name" value="Concanavalin A-like lectins/glucanases"/>
    <property type="match status" value="1"/>
</dbReference>
<dbReference type="CDD" id="cd00257">
    <property type="entry name" value="beta-trefoil_FSCN-like"/>
    <property type="match status" value="1"/>
</dbReference>
<keyword evidence="3" id="KW-0479">Metal-binding</keyword>
<dbReference type="InterPro" id="IPR050738">
    <property type="entry name" value="Sulfatase"/>
</dbReference>
<dbReference type="Gene3D" id="2.60.40.10">
    <property type="entry name" value="Immunoglobulins"/>
    <property type="match status" value="1"/>
</dbReference>
<comment type="cofactor">
    <cofactor evidence="1">
        <name>Ca(2+)</name>
        <dbReference type="ChEBI" id="CHEBI:29108"/>
    </cofactor>
</comment>
<comment type="similarity">
    <text evidence="2">Belongs to the sulfatase family.</text>
</comment>
<evidence type="ECO:0000256" key="3">
    <source>
        <dbReference type="ARBA" id="ARBA00022723"/>
    </source>
</evidence>
<feature type="domain" description="Sulfatase N-terminal" evidence="8">
    <location>
        <begin position="481"/>
        <end position="826"/>
    </location>
</feature>
<reference evidence="9 10" key="1">
    <citation type="submission" date="2019-04" db="EMBL/GenBank/DDBJ databases">
        <authorList>
            <person name="Van Vliet M D."/>
        </authorList>
    </citation>
    <scope>NUCLEOTIDE SEQUENCE [LARGE SCALE GENOMIC DNA]</scope>
    <source>
        <strain evidence="9 10">F21</strain>
    </source>
</reference>
<dbReference type="InterPro" id="IPR017850">
    <property type="entry name" value="Alkaline_phosphatase_core_sf"/>
</dbReference>
<dbReference type="GO" id="GO:0004065">
    <property type="term" value="F:arylsulfatase activity"/>
    <property type="evidence" value="ECO:0007669"/>
    <property type="project" value="TreeGrafter"/>
</dbReference>
<proteinExistence type="inferred from homology"/>
<gene>
    <name evidence="9" type="primary">atsA_215</name>
    <name evidence="9" type="ORF">SCARR_02924</name>
</gene>
<dbReference type="AlphaFoldDB" id="A0A6C2UND7"/>
<dbReference type="Gene3D" id="3.40.720.10">
    <property type="entry name" value="Alkaline Phosphatase, subunit A"/>
    <property type="match status" value="1"/>
</dbReference>
<keyword evidence="10" id="KW-1185">Reference proteome</keyword>
<dbReference type="Pfam" id="PF00884">
    <property type="entry name" value="Sulfatase"/>
    <property type="match status" value="1"/>
</dbReference>
<feature type="chain" id="PRO_5028961508" evidence="7">
    <location>
        <begin position="20"/>
        <end position="1105"/>
    </location>
</feature>
<dbReference type="InterPro" id="IPR013783">
    <property type="entry name" value="Ig-like_fold"/>
</dbReference>
<dbReference type="EMBL" id="CAAHFH010000002">
    <property type="protein sequence ID" value="VGO20857.1"/>
    <property type="molecule type" value="Genomic_DNA"/>
</dbReference>
<evidence type="ECO:0000313" key="9">
    <source>
        <dbReference type="EMBL" id="VGO20857.1"/>
    </source>
</evidence>
<keyword evidence="5" id="KW-0378">Hydrolase</keyword>
<organism evidence="9 10">
    <name type="scientific">Pontiella sulfatireligans</name>
    <dbReference type="NCBI Taxonomy" id="2750658"/>
    <lineage>
        <taxon>Bacteria</taxon>
        <taxon>Pseudomonadati</taxon>
        <taxon>Kiritimatiellota</taxon>
        <taxon>Kiritimatiellia</taxon>
        <taxon>Kiritimatiellales</taxon>
        <taxon>Pontiellaceae</taxon>
        <taxon>Pontiella</taxon>
    </lineage>
</organism>
<dbReference type="PANTHER" id="PTHR42693:SF42">
    <property type="entry name" value="ARYLSULFATASE G"/>
    <property type="match status" value="1"/>
</dbReference>
<dbReference type="InterPro" id="IPR036116">
    <property type="entry name" value="FN3_sf"/>
</dbReference>
<accession>A0A6C2UND7</accession>
<dbReference type="GO" id="GO:0046872">
    <property type="term" value="F:metal ion binding"/>
    <property type="evidence" value="ECO:0007669"/>
    <property type="project" value="UniProtKB-KW"/>
</dbReference>
<dbReference type="SUPFAM" id="SSF49265">
    <property type="entry name" value="Fibronectin type III"/>
    <property type="match status" value="1"/>
</dbReference>
<name>A0A6C2UND7_9BACT</name>
<evidence type="ECO:0000256" key="7">
    <source>
        <dbReference type="SAM" id="SignalP"/>
    </source>
</evidence>
<evidence type="ECO:0000256" key="4">
    <source>
        <dbReference type="ARBA" id="ARBA00022729"/>
    </source>
</evidence>
<keyword evidence="6" id="KW-0106">Calcium</keyword>
<evidence type="ECO:0000256" key="6">
    <source>
        <dbReference type="ARBA" id="ARBA00022837"/>
    </source>
</evidence>
<evidence type="ECO:0000259" key="8">
    <source>
        <dbReference type="Pfam" id="PF00884"/>
    </source>
</evidence>
<dbReference type="RefSeq" id="WP_222846328.1">
    <property type="nucleotide sequence ID" value="NZ_CAAHFH010000002.1"/>
</dbReference>
<dbReference type="InterPro" id="IPR000917">
    <property type="entry name" value="Sulfatase_N"/>
</dbReference>
<dbReference type="InterPro" id="IPR013320">
    <property type="entry name" value="ConA-like_dom_sf"/>
</dbReference>
<evidence type="ECO:0000256" key="2">
    <source>
        <dbReference type="ARBA" id="ARBA00008779"/>
    </source>
</evidence>
<evidence type="ECO:0000256" key="1">
    <source>
        <dbReference type="ARBA" id="ARBA00001913"/>
    </source>
</evidence>
<dbReference type="PANTHER" id="PTHR42693">
    <property type="entry name" value="ARYLSULFATASE FAMILY MEMBER"/>
    <property type="match status" value="1"/>
</dbReference>
<protein>
    <submittedName>
        <fullName evidence="9">Arylsulfatase</fullName>
    </submittedName>
</protein>
<evidence type="ECO:0000313" key="10">
    <source>
        <dbReference type="Proteomes" id="UP000346198"/>
    </source>
</evidence>
<dbReference type="Proteomes" id="UP000346198">
    <property type="component" value="Unassembled WGS sequence"/>
</dbReference>
<evidence type="ECO:0000256" key="5">
    <source>
        <dbReference type="ARBA" id="ARBA00022801"/>
    </source>
</evidence>
<sequence>MKKTVLLSLHLLGAVWAWAAAPVGETVWLYHIDNASYVTADAGNGYAVTAQGVSSIGGAQLFIIEDVDGTNIALKAFVNGKYVRVQTDDKDKLYAVATNTTDALTHFLWSDLSGGKVRLTCVGDPDGNANVSPGGASEILRSNTSETGSETEFFWGIVEGLLPIDNLVYSVDDESVTLDWDDNVSGNLDSYRVYRSSESGTNYVAIATNVTKSTYTDVGMPGGITYYYVVKMVDTNGAESPLSNEIAAVPNEVVRLQHLDAANAASVFVSDGVVTQWIDQAASGNHAVPRIGNALYPSTSVSESGLSGVDMQSNRNSLELISESASDAWLDQSVGSNGFCVLVALKCDSVLAGGNDVLGNSAFGLGFNGAGQPQAWLGGQMVPSSSPGNVEGGDTLVLAFNYDAATGAYEFWESKSGTSTTGTVAAADFSTAEPVTLGSAASADRYLDGMLGEVTVFGSNLSPTHFKLQRNRLMGKWFNRPNIVLIYVDDWAWNGTPIRMDDRMRNSAMPEIMEMPNLESMAQNGMVFRNAYGSPQCTPARAAIQTGQSNPRNGMTVYMGNSGYYDDDSTTEGQKYYNFPVIANGADNTLRPEAVTISEALAPLGYACAHIGKWHMRGDPGDEGYVRHDGPTTNDEGNNYNEEDGLAGLEDPKLMTQITDDGIAFMEEQVAAGQPFYLQLSHYAMHGGWECTPESRARYQNHPAVVAHNDGETDPALINHKKDPAVFLGMAYELDLKIGEVRQKIAELGIADNTYVVMAGDNGYRHDFYDELSGLFQPLHMQKWWLWQGGIRVPMVAEGPGISAGSFTAANVVNYDFLPTFIDWAGGDPARVPDLDGISLAGLMQGKTPSWDLLERSLYFHYPHYRNTMPHSVIVKGHEAVVYFYETPVRFPTWEPIMYFDIGSDPGQYHNIYPDDPARAEALYADMTNYFASVGARIPLVPNPNYVESVYTNVSEYAKRVTGGPFIGTRTAESDESGPTTFADYWMDSWGVDIGLSTNDFDGDGVDNLAEYALGGDPTDGLDPGKVPAFGRAGDHFNYTHARRNDDSDLVDTIESTTNLVSGVWTNAGYAVDGIQKNAGTFDAITNSIPISDDETFIRLRIERK</sequence>